<reference evidence="15 16" key="1">
    <citation type="journal article" date="2022" name="Front. Cell. Infect. Microbiol.">
        <title>The Genomes of Two Strains of Taenia crassiceps the Animal Model for the Study of Human Cysticercosis.</title>
        <authorList>
            <person name="Bobes R.J."/>
            <person name="Estrada K."/>
            <person name="Rios-Valencia D.G."/>
            <person name="Calderon-Gallegos A."/>
            <person name="de la Torre P."/>
            <person name="Carrero J.C."/>
            <person name="Sanchez-Flores A."/>
            <person name="Laclette J.P."/>
        </authorList>
    </citation>
    <scope>NUCLEOTIDE SEQUENCE [LARGE SCALE GENOMIC DNA]</scope>
    <source>
        <strain evidence="15">WFUcys</strain>
    </source>
</reference>
<keyword evidence="6" id="KW-0812">Transmembrane</keyword>
<keyword evidence="10 11" id="KW-0325">Glycoprotein</keyword>
<dbReference type="Pfam" id="PF02709">
    <property type="entry name" value="Glyco_transf_7C"/>
    <property type="match status" value="1"/>
</dbReference>
<evidence type="ECO:0000256" key="9">
    <source>
        <dbReference type="ARBA" id="ARBA00023136"/>
    </source>
</evidence>
<evidence type="ECO:0000256" key="8">
    <source>
        <dbReference type="ARBA" id="ARBA00022989"/>
    </source>
</evidence>
<evidence type="ECO:0000313" key="15">
    <source>
        <dbReference type="EMBL" id="KAL5103223.1"/>
    </source>
</evidence>
<dbReference type="PRINTS" id="PR02050">
    <property type="entry name" value="B14GALTRFASE"/>
</dbReference>
<gene>
    <name evidence="15" type="ORF">TcWFU_002073</name>
</gene>
<evidence type="ECO:0000256" key="2">
    <source>
        <dbReference type="ARBA" id="ARBA00004922"/>
    </source>
</evidence>
<evidence type="ECO:0000259" key="13">
    <source>
        <dbReference type="Pfam" id="PF02709"/>
    </source>
</evidence>
<dbReference type="Gene3D" id="3.90.550.10">
    <property type="entry name" value="Spore Coat Polysaccharide Biosynthesis Protein SpsA, Chain A"/>
    <property type="match status" value="1"/>
</dbReference>
<feature type="domain" description="Galactosyltransferase C-terminal" evidence="13">
    <location>
        <begin position="212"/>
        <end position="277"/>
    </location>
</feature>
<dbReference type="SUPFAM" id="SSF53448">
    <property type="entry name" value="Nucleotide-diphospho-sugar transferases"/>
    <property type="match status" value="1"/>
</dbReference>
<evidence type="ECO:0000256" key="10">
    <source>
        <dbReference type="ARBA" id="ARBA00023180"/>
    </source>
</evidence>
<dbReference type="InterPro" id="IPR027791">
    <property type="entry name" value="Galactosyl_T_C"/>
</dbReference>
<keyword evidence="5 11" id="KW-0808">Transferase</keyword>
<evidence type="ECO:0000256" key="6">
    <source>
        <dbReference type="ARBA" id="ARBA00022692"/>
    </source>
</evidence>
<keyword evidence="4 11" id="KW-0328">Glycosyltransferase</keyword>
<protein>
    <recommendedName>
        <fullName evidence="11">Beta-1,4-galactosyltransferase</fullName>
        <ecNumber evidence="11">2.4.1.-</ecNumber>
    </recommendedName>
</protein>
<keyword evidence="12" id="KW-0732">Signal</keyword>
<evidence type="ECO:0000256" key="4">
    <source>
        <dbReference type="ARBA" id="ARBA00022676"/>
    </source>
</evidence>
<keyword evidence="8" id="KW-1133">Transmembrane helix</keyword>
<keyword evidence="16" id="KW-1185">Reference proteome</keyword>
<comment type="caution">
    <text evidence="15">The sequence shown here is derived from an EMBL/GenBank/DDBJ whole genome shotgun (WGS) entry which is preliminary data.</text>
</comment>
<dbReference type="PANTHER" id="PTHR19300:SF57">
    <property type="entry name" value="BETA-1,4-N-ACETYLGALACTOSAMINYLTRANSFERASE"/>
    <property type="match status" value="1"/>
</dbReference>
<comment type="subcellular location">
    <subcellularLocation>
        <location evidence="1">Membrane</location>
        <topology evidence="1">Single-pass type II membrane protein</topology>
    </subcellularLocation>
</comment>
<dbReference type="InterPro" id="IPR003859">
    <property type="entry name" value="Galactosyl_T"/>
</dbReference>
<dbReference type="Proteomes" id="UP001651158">
    <property type="component" value="Unassembled WGS sequence"/>
</dbReference>
<dbReference type="InterPro" id="IPR027995">
    <property type="entry name" value="Galactosyl_T_N"/>
</dbReference>
<evidence type="ECO:0000256" key="11">
    <source>
        <dbReference type="RuleBase" id="RU368121"/>
    </source>
</evidence>
<keyword evidence="9" id="KW-0472">Membrane</keyword>
<evidence type="ECO:0000256" key="12">
    <source>
        <dbReference type="SAM" id="SignalP"/>
    </source>
</evidence>
<evidence type="ECO:0000256" key="5">
    <source>
        <dbReference type="ARBA" id="ARBA00022679"/>
    </source>
</evidence>
<name>A0ABR4Q1J3_9CEST</name>
<evidence type="ECO:0000256" key="3">
    <source>
        <dbReference type="ARBA" id="ARBA00005735"/>
    </source>
</evidence>
<sequence>MVRRGRSAVCLISALLLIVLGAALSWILLDSTSRWPFDSGDSDSESEKMNQVALVSELQALAQVANRTVEEIALEVFARQAIIKASFCTKGSIAAETPLELCDKECTEGKNPRVLMVFPIRGRWELLKSLMRKLLPLLQRPSVCTFIAIVEQTDALAFNKGLLMNAAVMEMSKRVPFDCIIFHDVDLVPLDGDGVHYDCPAYPRHLTVKVDNLPYLNLIGGILALPLQHFLRVNGFSNMFWGWGAEDDDMFERLSFLGIPVTRPMSNPTRYTMLPHRSSASLDAWRTIVLLKMALKRYRLDGLNSAQYKTIRTKIASACDIIGDIQSKCPFERKYIVHFFIDPQPITAPN</sequence>
<keyword evidence="7 11" id="KW-0735">Signal-anchor</keyword>
<dbReference type="Pfam" id="PF13733">
    <property type="entry name" value="Glyco_transf_7N"/>
    <property type="match status" value="1"/>
</dbReference>
<comment type="function">
    <text evidence="11">Catalyses the transfer of galactose onto proteins or lipids.</text>
</comment>
<dbReference type="EC" id="2.4.1.-" evidence="11"/>
<accession>A0ABR4Q1J3</accession>
<feature type="domain" description="Galactosyltransferase N-terminal" evidence="14">
    <location>
        <begin position="111"/>
        <end position="199"/>
    </location>
</feature>
<feature type="signal peptide" evidence="12">
    <location>
        <begin position="1"/>
        <end position="25"/>
    </location>
</feature>
<dbReference type="PANTHER" id="PTHR19300">
    <property type="entry name" value="BETA-1,4-GALACTOSYLTRANSFERASE"/>
    <property type="match status" value="1"/>
</dbReference>
<evidence type="ECO:0000259" key="14">
    <source>
        <dbReference type="Pfam" id="PF13733"/>
    </source>
</evidence>
<evidence type="ECO:0000313" key="16">
    <source>
        <dbReference type="Proteomes" id="UP001651158"/>
    </source>
</evidence>
<comment type="similarity">
    <text evidence="3 11">Belongs to the glycosyltransferase 7 family.</text>
</comment>
<organism evidence="15 16">
    <name type="scientific">Taenia crassiceps</name>
    <dbReference type="NCBI Taxonomy" id="6207"/>
    <lineage>
        <taxon>Eukaryota</taxon>
        <taxon>Metazoa</taxon>
        <taxon>Spiralia</taxon>
        <taxon>Lophotrochozoa</taxon>
        <taxon>Platyhelminthes</taxon>
        <taxon>Cestoda</taxon>
        <taxon>Eucestoda</taxon>
        <taxon>Cyclophyllidea</taxon>
        <taxon>Taeniidae</taxon>
        <taxon>Taenia</taxon>
    </lineage>
</organism>
<proteinExistence type="inferred from homology"/>
<feature type="chain" id="PRO_5045399320" description="Beta-1,4-galactosyltransferase" evidence="12">
    <location>
        <begin position="26"/>
        <end position="350"/>
    </location>
</feature>
<evidence type="ECO:0000256" key="1">
    <source>
        <dbReference type="ARBA" id="ARBA00004606"/>
    </source>
</evidence>
<comment type="pathway">
    <text evidence="2 11">Protein modification; protein glycosylation.</text>
</comment>
<dbReference type="InterPro" id="IPR029044">
    <property type="entry name" value="Nucleotide-diphossugar_trans"/>
</dbReference>
<evidence type="ECO:0000256" key="7">
    <source>
        <dbReference type="ARBA" id="ARBA00022968"/>
    </source>
</evidence>
<dbReference type="EMBL" id="JAKROA010000019">
    <property type="protein sequence ID" value="KAL5103223.1"/>
    <property type="molecule type" value="Genomic_DNA"/>
</dbReference>